<dbReference type="RefSeq" id="WP_186895662.1">
    <property type="nucleotide sequence ID" value="NZ_WJBE01000038.1"/>
</dbReference>
<proteinExistence type="inferred from homology"/>
<dbReference type="Gene3D" id="3.30.300.330">
    <property type="match status" value="1"/>
</dbReference>
<dbReference type="InterPro" id="IPR016166">
    <property type="entry name" value="FAD-bd_PCMH"/>
</dbReference>
<dbReference type="Pfam" id="PF01565">
    <property type="entry name" value="FAD_binding_4"/>
    <property type="match status" value="1"/>
</dbReference>
<dbReference type="Gene3D" id="3.10.530.10">
    <property type="entry name" value="CPE0013-like"/>
    <property type="match status" value="1"/>
</dbReference>
<dbReference type="SUPFAM" id="SSF56176">
    <property type="entry name" value="FAD-binding/transporter-associated domain-like"/>
    <property type="match status" value="1"/>
</dbReference>
<evidence type="ECO:0000256" key="3">
    <source>
        <dbReference type="ARBA" id="ARBA00022827"/>
    </source>
</evidence>
<evidence type="ECO:0000256" key="1">
    <source>
        <dbReference type="ARBA" id="ARBA00008000"/>
    </source>
</evidence>
<dbReference type="SUPFAM" id="SSF55103">
    <property type="entry name" value="FAD-linked oxidases, C-terminal domain"/>
    <property type="match status" value="1"/>
</dbReference>
<dbReference type="Proteomes" id="UP000622405">
    <property type="component" value="Unassembled WGS sequence"/>
</dbReference>
<dbReference type="Pfam" id="PF07892">
    <property type="entry name" value="DUF1667"/>
    <property type="match status" value="1"/>
</dbReference>
<dbReference type="InterPro" id="IPR004113">
    <property type="entry name" value="FAD-bd_oxidored_4_C"/>
</dbReference>
<evidence type="ECO:0000256" key="4">
    <source>
        <dbReference type="ARBA" id="ARBA00023002"/>
    </source>
</evidence>
<dbReference type="PANTHER" id="PTHR46568">
    <property type="entry name" value="ALKYLDIHYDROXYACETONEPHOSPHATE SYNTHASE, PEROXISOMAL"/>
    <property type="match status" value="1"/>
</dbReference>
<dbReference type="Gene3D" id="3.30.70.3450">
    <property type="match status" value="2"/>
</dbReference>
<organism evidence="6 7">
    <name type="scientific">Acetobacterium malicum</name>
    <dbReference type="NCBI Taxonomy" id="52692"/>
    <lineage>
        <taxon>Bacteria</taxon>
        <taxon>Bacillati</taxon>
        <taxon>Bacillota</taxon>
        <taxon>Clostridia</taxon>
        <taxon>Eubacteriales</taxon>
        <taxon>Eubacteriaceae</taxon>
        <taxon>Acetobacterium</taxon>
    </lineage>
</organism>
<evidence type="ECO:0000256" key="2">
    <source>
        <dbReference type="ARBA" id="ARBA00022630"/>
    </source>
</evidence>
<evidence type="ECO:0000313" key="6">
    <source>
        <dbReference type="EMBL" id="MBC3901646.1"/>
    </source>
</evidence>
<dbReference type="SUPFAM" id="SSF160148">
    <property type="entry name" value="CPE0013-like"/>
    <property type="match status" value="1"/>
</dbReference>
<dbReference type="Pfam" id="PF02913">
    <property type="entry name" value="FAD-oxidase_C"/>
    <property type="match status" value="1"/>
</dbReference>
<dbReference type="Gene3D" id="3.30.465.10">
    <property type="match status" value="1"/>
</dbReference>
<dbReference type="InterPro" id="IPR016164">
    <property type="entry name" value="FAD-linked_Oxase-like_C"/>
</dbReference>
<sequence>MKHKYYTSIVCPLSCYGKLSESEGEFAFDGFACLRGQLYAKSEYTDPVRMLTTCLSIEAAGIRRLPVVSNGEIPKRLLTQCYQLLSQMKITAPIKEGQIIATNILESNVDIIATRNITALPRFKVQEKIMNHNVIDFLNCLKEQLPDVTQLSAMEDRQIYAHGVCPVEYKWMLEGYYPHIPDAILMPSSIEEISRILQLANEFLVGIVPIGGASGSVCGTSADKGQVMLDVKRLRSFSINEINCTAKGGAGLTGADFENQLNDLGYTTGHFPQSFQSAVLGGMFATRAVGTFSTKYGKMDDMVSNLVAVLPTGEILRTHTAPKSSTGLELNQLLLGSEGVYGIVTEVEMEIYPMALCRYFEAYTFPSTLDGLEAIRQFMQLGLRPAVVRLYDHVESIPKIKKYCFEPGYSFLVFGYEGLEEQVFLEKKHIRLICEKNGGLSKGTKPGEDWFHSRFSTKKIQDYHAIRGGTSDAIEVAAPWDCIGNVWAAMREVLEPICNSVECHFSHVYHTGASVYVIFYAETGGDDFEGEKRYIECVRRAITASLENGGNISHHHGIGKLKAEYLEKEHGETGVMVMRKIKDALDPNGILNKGVLGL</sequence>
<dbReference type="PANTHER" id="PTHR46568:SF1">
    <property type="entry name" value="ALKYLDIHYDROXYACETONEPHOSPHATE SYNTHASE, PEROXISOMAL"/>
    <property type="match status" value="1"/>
</dbReference>
<dbReference type="EMBL" id="WJBE01000038">
    <property type="protein sequence ID" value="MBC3901646.1"/>
    <property type="molecule type" value="Genomic_DNA"/>
</dbReference>
<dbReference type="InterPro" id="IPR016169">
    <property type="entry name" value="FAD-bd_PCMH_sub2"/>
</dbReference>
<reference evidence="6 7" key="1">
    <citation type="journal article" date="2020" name="mSystems">
        <title>Defining Genomic and Predicted Metabolic Features of the Acetobacterium Genus.</title>
        <authorList>
            <person name="Ross D.E."/>
            <person name="Marshall C.W."/>
            <person name="Gulliver D."/>
            <person name="May H.D."/>
            <person name="Norman R.S."/>
        </authorList>
    </citation>
    <scope>NUCLEOTIDE SEQUENCE [LARGE SCALE GENOMIC DNA]</scope>
    <source>
        <strain evidence="6 7">DSM 4132</strain>
    </source>
</reference>
<feature type="domain" description="FAD-binding PCMH-type" evidence="5">
    <location>
        <begin position="177"/>
        <end position="354"/>
    </location>
</feature>
<dbReference type="InterPro" id="IPR036318">
    <property type="entry name" value="FAD-bd_PCMH-like_sf"/>
</dbReference>
<dbReference type="InterPro" id="IPR012460">
    <property type="entry name" value="DUF1667"/>
</dbReference>
<protein>
    <submittedName>
        <fullName evidence="6">FAD-binding protein</fullName>
    </submittedName>
</protein>
<name>A0ABR6Z2B3_9FIRM</name>
<evidence type="ECO:0000313" key="7">
    <source>
        <dbReference type="Proteomes" id="UP000622405"/>
    </source>
</evidence>
<dbReference type="InterPro" id="IPR006094">
    <property type="entry name" value="Oxid_FAD_bind_N"/>
</dbReference>
<dbReference type="InterPro" id="IPR025650">
    <property type="entry name" value="Alkyl-DHAP_Synthase"/>
</dbReference>
<comment type="similarity">
    <text evidence="1">Belongs to the FAD-binding oxidoreductase/transferase type 4 family.</text>
</comment>
<dbReference type="InterPro" id="IPR036593">
    <property type="entry name" value="CPE0013-like_sf"/>
</dbReference>
<evidence type="ECO:0000259" key="5">
    <source>
        <dbReference type="PROSITE" id="PS51387"/>
    </source>
</evidence>
<keyword evidence="3" id="KW-0274">FAD</keyword>
<keyword evidence="2" id="KW-0285">Flavoprotein</keyword>
<comment type="caution">
    <text evidence="6">The sequence shown here is derived from an EMBL/GenBank/DDBJ whole genome shotgun (WGS) entry which is preliminary data.</text>
</comment>
<dbReference type="PROSITE" id="PS51387">
    <property type="entry name" value="FAD_PCMH"/>
    <property type="match status" value="1"/>
</dbReference>
<dbReference type="InterPro" id="IPR016171">
    <property type="entry name" value="Vanillyl_alc_oxidase_C-sub2"/>
</dbReference>
<keyword evidence="4" id="KW-0560">Oxidoreductase</keyword>
<dbReference type="Gene3D" id="1.10.45.10">
    <property type="entry name" value="Vanillyl-alcohol Oxidase, Chain A, domain 4"/>
    <property type="match status" value="1"/>
</dbReference>
<gene>
    <name evidence="6" type="ORF">GH811_18780</name>
</gene>
<keyword evidence="7" id="KW-1185">Reference proteome</keyword>
<accession>A0ABR6Z2B3</accession>